<reference evidence="4 5" key="1">
    <citation type="submission" date="2019-12" db="EMBL/GenBank/DDBJ databases">
        <title>Litoreibacter badius sp. nov., a novel bacteriochlorophyll a-containing bacterium in the genus Litoreibacter.</title>
        <authorList>
            <person name="Kanamuro M."/>
            <person name="Takabe Y."/>
            <person name="Mori K."/>
            <person name="Takaichi S."/>
            <person name="Hanada S."/>
        </authorList>
    </citation>
    <scope>NUCLEOTIDE SEQUENCE [LARGE SCALE GENOMIC DNA]</scope>
    <source>
        <strain evidence="4 5">K6</strain>
    </source>
</reference>
<evidence type="ECO:0000256" key="3">
    <source>
        <dbReference type="HAMAP-Rule" id="MF_01385"/>
    </source>
</evidence>
<dbReference type="HAMAP" id="MF_01385">
    <property type="entry name" value="UreF"/>
    <property type="match status" value="1"/>
</dbReference>
<keyword evidence="3" id="KW-0963">Cytoplasm</keyword>
<dbReference type="RefSeq" id="WP_159804895.1">
    <property type="nucleotide sequence ID" value="NZ_BLJE01000001.1"/>
</dbReference>
<dbReference type="PIRSF" id="PIRSF009467">
    <property type="entry name" value="Ureas_acces_UreF"/>
    <property type="match status" value="1"/>
</dbReference>
<gene>
    <name evidence="3 4" type="primary">ureF</name>
    <name evidence="4" type="ORF">KIN_10940</name>
</gene>
<evidence type="ECO:0000256" key="2">
    <source>
        <dbReference type="ARBA" id="ARBA00023186"/>
    </source>
</evidence>
<dbReference type="EMBL" id="BLJE01000001">
    <property type="protein sequence ID" value="GFE64020.1"/>
    <property type="molecule type" value="Genomic_DNA"/>
</dbReference>
<proteinExistence type="inferred from homology"/>
<keyword evidence="5" id="KW-1185">Reference proteome</keyword>
<evidence type="ECO:0000313" key="4">
    <source>
        <dbReference type="EMBL" id="GFE64020.1"/>
    </source>
</evidence>
<organism evidence="4 5">
    <name type="scientific">Litoreibacter roseus</name>
    <dbReference type="NCBI Taxonomy" id="2601869"/>
    <lineage>
        <taxon>Bacteria</taxon>
        <taxon>Pseudomonadati</taxon>
        <taxon>Pseudomonadota</taxon>
        <taxon>Alphaproteobacteria</taxon>
        <taxon>Rhodobacterales</taxon>
        <taxon>Roseobacteraceae</taxon>
        <taxon>Litoreibacter</taxon>
    </lineage>
</organism>
<comment type="subcellular location">
    <subcellularLocation>
        <location evidence="3">Cytoplasm</location>
    </subcellularLocation>
</comment>
<dbReference type="AlphaFoldDB" id="A0A6N6JDW1"/>
<dbReference type="InterPro" id="IPR002639">
    <property type="entry name" value="UreF"/>
</dbReference>
<evidence type="ECO:0000256" key="1">
    <source>
        <dbReference type="ARBA" id="ARBA00022988"/>
    </source>
</evidence>
<dbReference type="PANTHER" id="PTHR33620:SF1">
    <property type="entry name" value="UREASE ACCESSORY PROTEIN F"/>
    <property type="match status" value="1"/>
</dbReference>
<dbReference type="Gene3D" id="1.10.4190.10">
    <property type="entry name" value="Urease accessory protein UreF"/>
    <property type="match status" value="1"/>
</dbReference>
<comment type="caution">
    <text evidence="4">The sequence shown here is derived from an EMBL/GenBank/DDBJ whole genome shotgun (WGS) entry which is preliminary data.</text>
</comment>
<name>A0A6N6JDW1_9RHOB</name>
<dbReference type="PANTHER" id="PTHR33620">
    <property type="entry name" value="UREASE ACCESSORY PROTEIN F"/>
    <property type="match status" value="1"/>
</dbReference>
<dbReference type="OrthoDB" id="9798772at2"/>
<evidence type="ECO:0000313" key="5">
    <source>
        <dbReference type="Proteomes" id="UP000436822"/>
    </source>
</evidence>
<keyword evidence="2 3" id="KW-0143">Chaperone</keyword>
<dbReference type="Proteomes" id="UP000436822">
    <property type="component" value="Unassembled WGS sequence"/>
</dbReference>
<dbReference type="InterPro" id="IPR038277">
    <property type="entry name" value="UreF_sf"/>
</dbReference>
<keyword evidence="1 3" id="KW-0996">Nickel insertion</keyword>
<sequence length="208" mass="22021">MSTIDRLSLVQWLSPAFPVGGYAYSHGLEQSIARGDVSDADSFACWLRSILTHGAGRSDAILLCCALRGDNVADEARAFCPSSERWVETIDQGRAFLAVTNSLYGEARAPAALPVAVGLVAQCLSLSGAEVAAIYLHSFASNLVSAAVRFVPLGQTAGQAVLNTLHPMLVTLAEEAEHATVDQIGTSVFGADLAAMEHEVMDVRVFRT</sequence>
<comment type="similarity">
    <text evidence="3">Belongs to the UreF family.</text>
</comment>
<dbReference type="GO" id="GO:0005737">
    <property type="term" value="C:cytoplasm"/>
    <property type="evidence" value="ECO:0007669"/>
    <property type="project" value="UniProtKB-SubCell"/>
</dbReference>
<comment type="subunit">
    <text evidence="3">UreD, UreF and UreG form a complex that acts as a GTP-hydrolysis-dependent molecular chaperone, activating the urease apoprotein by helping to assemble the nickel containing metallocenter of UreC. The UreE protein probably delivers the nickel.</text>
</comment>
<protein>
    <recommendedName>
        <fullName evidence="3">Urease accessory protein UreF</fullName>
    </recommendedName>
</protein>
<dbReference type="GO" id="GO:0016151">
    <property type="term" value="F:nickel cation binding"/>
    <property type="evidence" value="ECO:0007669"/>
    <property type="project" value="UniProtKB-UniRule"/>
</dbReference>
<comment type="function">
    <text evidence="3">Required for maturation of urease via the functional incorporation of the urease nickel metallocenter.</text>
</comment>
<accession>A0A6N6JDW1</accession>
<dbReference type="Pfam" id="PF01730">
    <property type="entry name" value="UreF"/>
    <property type="match status" value="1"/>
</dbReference>